<keyword evidence="1" id="KW-0732">Signal</keyword>
<feature type="signal peptide" evidence="1">
    <location>
        <begin position="1"/>
        <end position="16"/>
    </location>
</feature>
<name>A0AAD8ZIR3_9TELE</name>
<proteinExistence type="predicted"/>
<evidence type="ECO:0000313" key="3">
    <source>
        <dbReference type="Proteomes" id="UP001239994"/>
    </source>
</evidence>
<dbReference type="Proteomes" id="UP001239994">
    <property type="component" value="Unassembled WGS sequence"/>
</dbReference>
<dbReference type="AlphaFoldDB" id="A0AAD8ZIR3"/>
<evidence type="ECO:0000256" key="1">
    <source>
        <dbReference type="SAM" id="SignalP"/>
    </source>
</evidence>
<dbReference type="EMBL" id="JAROKS010000010">
    <property type="protein sequence ID" value="KAK1800217.1"/>
    <property type="molecule type" value="Genomic_DNA"/>
</dbReference>
<sequence>MTEVCMLVLDFFMVAGTMLSLKKGTMNLRGKRVKLSAAAGGGAEAPYIAPHVSSTLISTDGNTDDKRIQKTEEAERSVSAAVVAPGNTGFDAVRSSATFFVLRTSLPSTSLPSTSLIRFSGRLFCCH</sequence>
<gene>
    <name evidence="2" type="ORF">P4O66_000262</name>
</gene>
<evidence type="ECO:0000313" key="2">
    <source>
        <dbReference type="EMBL" id="KAK1800217.1"/>
    </source>
</evidence>
<feature type="chain" id="PRO_5041980922" description="Secreted protein" evidence="1">
    <location>
        <begin position="17"/>
        <end position="127"/>
    </location>
</feature>
<accession>A0AAD8ZIR3</accession>
<reference evidence="2" key="1">
    <citation type="submission" date="2023-03" db="EMBL/GenBank/DDBJ databases">
        <title>Electrophorus voltai genome.</title>
        <authorList>
            <person name="Bian C."/>
        </authorList>
    </citation>
    <scope>NUCLEOTIDE SEQUENCE</scope>
    <source>
        <strain evidence="2">CB-2022</strain>
        <tissue evidence="2">Muscle</tissue>
    </source>
</reference>
<organism evidence="2 3">
    <name type="scientific">Electrophorus voltai</name>
    <dbReference type="NCBI Taxonomy" id="2609070"/>
    <lineage>
        <taxon>Eukaryota</taxon>
        <taxon>Metazoa</taxon>
        <taxon>Chordata</taxon>
        <taxon>Craniata</taxon>
        <taxon>Vertebrata</taxon>
        <taxon>Euteleostomi</taxon>
        <taxon>Actinopterygii</taxon>
        <taxon>Neopterygii</taxon>
        <taxon>Teleostei</taxon>
        <taxon>Ostariophysi</taxon>
        <taxon>Gymnotiformes</taxon>
        <taxon>Gymnotoidei</taxon>
        <taxon>Gymnotidae</taxon>
        <taxon>Electrophorus</taxon>
    </lineage>
</organism>
<evidence type="ECO:0008006" key="4">
    <source>
        <dbReference type="Google" id="ProtNLM"/>
    </source>
</evidence>
<protein>
    <recommendedName>
        <fullName evidence="4">Secreted protein</fullName>
    </recommendedName>
</protein>
<keyword evidence="3" id="KW-1185">Reference proteome</keyword>
<comment type="caution">
    <text evidence="2">The sequence shown here is derived from an EMBL/GenBank/DDBJ whole genome shotgun (WGS) entry which is preliminary data.</text>
</comment>